<evidence type="ECO:0000256" key="8">
    <source>
        <dbReference type="ARBA" id="ARBA00023242"/>
    </source>
</evidence>
<feature type="region of interest" description="Disordered" evidence="11">
    <location>
        <begin position="275"/>
        <end position="359"/>
    </location>
</feature>
<dbReference type="CDD" id="cd18787">
    <property type="entry name" value="SF2_C_DEAD"/>
    <property type="match status" value="1"/>
</dbReference>
<evidence type="ECO:0000256" key="1">
    <source>
        <dbReference type="ARBA" id="ARBA00004123"/>
    </source>
</evidence>
<dbReference type="PROSITE" id="PS51195">
    <property type="entry name" value="Q_MOTIF"/>
    <property type="match status" value="1"/>
</dbReference>
<dbReference type="SMART" id="SM00487">
    <property type="entry name" value="DEXDc"/>
    <property type="match status" value="1"/>
</dbReference>
<dbReference type="SUPFAM" id="SSF52540">
    <property type="entry name" value="P-loop containing nucleoside triphosphate hydrolases"/>
    <property type="match status" value="1"/>
</dbReference>
<evidence type="ECO:0000259" key="14">
    <source>
        <dbReference type="PROSITE" id="PS51195"/>
    </source>
</evidence>
<evidence type="ECO:0000256" key="4">
    <source>
        <dbReference type="ARBA" id="ARBA00022801"/>
    </source>
</evidence>
<evidence type="ECO:0000256" key="2">
    <source>
        <dbReference type="ARBA" id="ARBA00022517"/>
    </source>
</evidence>
<dbReference type="InterPro" id="IPR027417">
    <property type="entry name" value="P-loop_NTPase"/>
</dbReference>
<dbReference type="GO" id="GO:0005829">
    <property type="term" value="C:cytosol"/>
    <property type="evidence" value="ECO:0007669"/>
    <property type="project" value="TreeGrafter"/>
</dbReference>
<evidence type="ECO:0000313" key="15">
    <source>
        <dbReference type="EMBL" id="PWN30174.1"/>
    </source>
</evidence>
<comment type="subcellular location">
    <subcellularLocation>
        <location evidence="1">Nucleus</location>
    </subcellularLocation>
</comment>
<keyword evidence="16" id="KW-1185">Reference proteome</keyword>
<dbReference type="SMART" id="SM00490">
    <property type="entry name" value="HELICc"/>
    <property type="match status" value="1"/>
</dbReference>
<feature type="region of interest" description="Disordered" evidence="11">
    <location>
        <begin position="541"/>
        <end position="580"/>
    </location>
</feature>
<dbReference type="GO" id="GO:0010467">
    <property type="term" value="P:gene expression"/>
    <property type="evidence" value="ECO:0007669"/>
    <property type="project" value="UniProtKB-ARBA"/>
</dbReference>
<dbReference type="InterPro" id="IPR001650">
    <property type="entry name" value="Helicase_C-like"/>
</dbReference>
<keyword evidence="8" id="KW-0539">Nucleus</keyword>
<dbReference type="RefSeq" id="XP_025364786.1">
    <property type="nucleotide sequence ID" value="XM_025504962.1"/>
</dbReference>
<comment type="similarity">
    <text evidence="10">Belongs to the DEAD box helicase family.</text>
</comment>
<feature type="compositionally biased region" description="Basic residues" evidence="11">
    <location>
        <begin position="571"/>
        <end position="580"/>
    </location>
</feature>
<dbReference type="Gene3D" id="3.40.50.300">
    <property type="entry name" value="P-loop containing nucleotide triphosphate hydrolases"/>
    <property type="match status" value="2"/>
</dbReference>
<evidence type="ECO:0000256" key="9">
    <source>
        <dbReference type="PROSITE-ProRule" id="PRU00552"/>
    </source>
</evidence>
<dbReference type="PANTHER" id="PTHR47959">
    <property type="entry name" value="ATP-DEPENDENT RNA HELICASE RHLE-RELATED"/>
    <property type="match status" value="1"/>
</dbReference>
<evidence type="ECO:0000313" key="16">
    <source>
        <dbReference type="Proteomes" id="UP000245884"/>
    </source>
</evidence>
<feature type="compositionally biased region" description="Acidic residues" evidence="11">
    <location>
        <begin position="330"/>
        <end position="359"/>
    </location>
</feature>
<dbReference type="GeneID" id="37026785"/>
<feature type="short sequence motif" description="Q motif" evidence="9">
    <location>
        <begin position="24"/>
        <end position="52"/>
    </location>
</feature>
<keyword evidence="3 10" id="KW-0547">Nucleotide-binding</keyword>
<dbReference type="PROSITE" id="PS51194">
    <property type="entry name" value="HELICASE_CTER"/>
    <property type="match status" value="1"/>
</dbReference>
<dbReference type="Pfam" id="PF00271">
    <property type="entry name" value="Helicase_C"/>
    <property type="match status" value="1"/>
</dbReference>
<feature type="compositionally biased region" description="Basic and acidic residues" evidence="11">
    <location>
        <begin position="546"/>
        <end position="570"/>
    </location>
</feature>
<dbReference type="InterPro" id="IPR014001">
    <property type="entry name" value="Helicase_ATP-bd"/>
</dbReference>
<evidence type="ECO:0000259" key="12">
    <source>
        <dbReference type="PROSITE" id="PS51192"/>
    </source>
</evidence>
<proteinExistence type="inferred from homology"/>
<dbReference type="GO" id="GO:0005634">
    <property type="term" value="C:nucleus"/>
    <property type="evidence" value="ECO:0007669"/>
    <property type="project" value="UniProtKB-SubCell"/>
</dbReference>
<dbReference type="PROSITE" id="PS00039">
    <property type="entry name" value="DEAD_ATP_HELICASE"/>
    <property type="match status" value="1"/>
</dbReference>
<dbReference type="PROSITE" id="PS51192">
    <property type="entry name" value="HELICASE_ATP_BIND_1"/>
    <property type="match status" value="1"/>
</dbReference>
<evidence type="ECO:0000256" key="6">
    <source>
        <dbReference type="ARBA" id="ARBA00022840"/>
    </source>
</evidence>
<name>A0A316UYV4_9BASI</name>
<dbReference type="OrthoDB" id="10261904at2759"/>
<protein>
    <submittedName>
        <fullName evidence="15">DEAD-domain-containing protein</fullName>
    </submittedName>
</protein>
<dbReference type="STRING" id="1569628.A0A316UYV4"/>
<keyword evidence="6 10" id="KW-0067">ATP-binding</keyword>
<evidence type="ECO:0000259" key="13">
    <source>
        <dbReference type="PROSITE" id="PS51194"/>
    </source>
</evidence>
<dbReference type="InterPro" id="IPR011545">
    <property type="entry name" value="DEAD/DEAH_box_helicase_dom"/>
</dbReference>
<keyword evidence="2" id="KW-0690">Ribosome biogenesis</keyword>
<accession>A0A316UYV4</accession>
<reference evidence="15 16" key="1">
    <citation type="journal article" date="2018" name="Mol. Biol. Evol.">
        <title>Broad Genomic Sampling Reveals a Smut Pathogenic Ancestry of the Fungal Clade Ustilaginomycotina.</title>
        <authorList>
            <person name="Kijpornyongpan T."/>
            <person name="Mondo S.J."/>
            <person name="Barry K."/>
            <person name="Sandor L."/>
            <person name="Lee J."/>
            <person name="Lipzen A."/>
            <person name="Pangilinan J."/>
            <person name="LaButti K."/>
            <person name="Hainaut M."/>
            <person name="Henrissat B."/>
            <person name="Grigoriev I.V."/>
            <person name="Spatafora J.W."/>
            <person name="Aime M.C."/>
        </authorList>
    </citation>
    <scope>NUCLEOTIDE SEQUENCE [LARGE SCALE GENOMIC DNA]</scope>
    <source>
        <strain evidence="15 16">MCA 5214</strain>
    </source>
</reference>
<keyword evidence="7" id="KW-0694">RNA-binding</keyword>
<feature type="domain" description="Helicase ATP-binding" evidence="12">
    <location>
        <begin position="55"/>
        <end position="233"/>
    </location>
</feature>
<evidence type="ECO:0000256" key="10">
    <source>
        <dbReference type="RuleBase" id="RU000492"/>
    </source>
</evidence>
<organism evidence="15 16">
    <name type="scientific">Jaminaea rosea</name>
    <dbReference type="NCBI Taxonomy" id="1569628"/>
    <lineage>
        <taxon>Eukaryota</taxon>
        <taxon>Fungi</taxon>
        <taxon>Dikarya</taxon>
        <taxon>Basidiomycota</taxon>
        <taxon>Ustilaginomycotina</taxon>
        <taxon>Exobasidiomycetes</taxon>
        <taxon>Microstromatales</taxon>
        <taxon>Microstromatales incertae sedis</taxon>
        <taxon>Jaminaea</taxon>
    </lineage>
</organism>
<dbReference type="InterPro" id="IPR050079">
    <property type="entry name" value="DEAD_box_RNA_helicase"/>
</dbReference>
<feature type="compositionally biased region" description="Polar residues" evidence="11">
    <location>
        <begin position="1"/>
        <end position="12"/>
    </location>
</feature>
<dbReference type="EMBL" id="KZ819662">
    <property type="protein sequence ID" value="PWN30174.1"/>
    <property type="molecule type" value="Genomic_DNA"/>
</dbReference>
<dbReference type="InterPro" id="IPR014014">
    <property type="entry name" value="RNA_helicase_DEAD_Q_motif"/>
</dbReference>
<dbReference type="Proteomes" id="UP000245884">
    <property type="component" value="Unassembled WGS sequence"/>
</dbReference>
<dbReference type="GO" id="GO:0042254">
    <property type="term" value="P:ribosome biogenesis"/>
    <property type="evidence" value="ECO:0007669"/>
    <property type="project" value="UniProtKB-KW"/>
</dbReference>
<dbReference type="InterPro" id="IPR000629">
    <property type="entry name" value="RNA-helicase_DEAD-box_CS"/>
</dbReference>
<dbReference type="GO" id="GO:0003724">
    <property type="term" value="F:RNA helicase activity"/>
    <property type="evidence" value="ECO:0007669"/>
    <property type="project" value="InterPro"/>
</dbReference>
<dbReference type="GO" id="GO:0003723">
    <property type="term" value="F:RNA binding"/>
    <property type="evidence" value="ECO:0007669"/>
    <property type="project" value="UniProtKB-KW"/>
</dbReference>
<feature type="region of interest" description="Disordered" evidence="11">
    <location>
        <begin position="1"/>
        <end position="21"/>
    </location>
</feature>
<evidence type="ECO:0000256" key="11">
    <source>
        <dbReference type="SAM" id="MobiDB-lite"/>
    </source>
</evidence>
<dbReference type="GO" id="GO:0005524">
    <property type="term" value="F:ATP binding"/>
    <property type="evidence" value="ECO:0007669"/>
    <property type="project" value="UniProtKB-KW"/>
</dbReference>
<keyword evidence="5 10" id="KW-0347">Helicase</keyword>
<dbReference type="Pfam" id="PF00270">
    <property type="entry name" value="DEAD"/>
    <property type="match status" value="1"/>
</dbReference>
<evidence type="ECO:0000256" key="5">
    <source>
        <dbReference type="ARBA" id="ARBA00022806"/>
    </source>
</evidence>
<gene>
    <name evidence="15" type="ORF">BDZ90DRAFT_229201</name>
</gene>
<feature type="domain" description="Helicase C-terminal" evidence="13">
    <location>
        <begin position="376"/>
        <end position="517"/>
    </location>
</feature>
<dbReference type="PANTHER" id="PTHR47959:SF24">
    <property type="entry name" value="ATP-DEPENDENT RNA HELICASE"/>
    <property type="match status" value="1"/>
</dbReference>
<feature type="domain" description="DEAD-box RNA helicase Q" evidence="14">
    <location>
        <begin position="24"/>
        <end position="52"/>
    </location>
</feature>
<feature type="compositionally biased region" description="Acidic residues" evidence="11">
    <location>
        <begin position="296"/>
        <end position="321"/>
    </location>
</feature>
<evidence type="ECO:0000256" key="7">
    <source>
        <dbReference type="ARBA" id="ARBA00022884"/>
    </source>
</evidence>
<keyword evidence="4 10" id="KW-0378">Hydrolase</keyword>
<sequence>MATTNDSASAQAGPSKLKADKPAASFKDLSISPPLLRALSHLSITVPTPIQSKTIPTILSGSDLIGGSPTGTGKTLCFALPILHSLLRDPVGGHSVVLTPTRELAVQLHEAFLALAQGAKMGIKCSLVLGGMDMMKQATELARGRPHVVVATPGRLWDLLVSGGNQEWGLERCKFLVLDEADRLLTPTFAEALGSIMEHLPPPERRQTLLFSATLTEEIEALAQKRLGEAEAGKGRKIKVERIEMDSTTPEKLRQRYIFVPSHVREVYLYHLLTHPPTDPRAHKRRRRNSLSLSPEESDDEEDEDRGEIVADEQDQDEDETSSSGSASGEDSDEEDDDDASVADSEDSTVDLNFSDDDDAETDYERHYISPSGHRLLRQLPIPTIIFVSRCRTAELLCRLLREMAIPCLSLHSQLSQPLRLENLQKFRGAPNKWVLVATDVASRGLDVPEVGMVVNYDLPAAWEDYLHRVGRTARAGRSGWAVSFVGERDVDVFQGIEARLRVKGKKEGQYKMKELPMPEERVLEKLNRVATAKRVAGMELADGGFGEREQRNKEKGEKRRGKAGEDGETKKRKKRKEAV</sequence>
<dbReference type="GO" id="GO:0016787">
    <property type="term" value="F:hydrolase activity"/>
    <property type="evidence" value="ECO:0007669"/>
    <property type="project" value="UniProtKB-KW"/>
</dbReference>
<evidence type="ECO:0000256" key="3">
    <source>
        <dbReference type="ARBA" id="ARBA00022741"/>
    </source>
</evidence>
<dbReference type="AlphaFoldDB" id="A0A316UYV4"/>